<dbReference type="PANTHER" id="PTHR43289">
    <property type="entry name" value="MITOGEN-ACTIVATED PROTEIN KINASE KINASE KINASE 20-RELATED"/>
    <property type="match status" value="1"/>
</dbReference>
<feature type="binding site" evidence="7">
    <location>
        <position position="59"/>
    </location>
    <ligand>
        <name>ATP</name>
        <dbReference type="ChEBI" id="CHEBI:30616"/>
    </ligand>
</feature>
<evidence type="ECO:0000256" key="5">
    <source>
        <dbReference type="ARBA" id="ARBA00022777"/>
    </source>
</evidence>
<dbReference type="InterPro" id="IPR008271">
    <property type="entry name" value="Ser/Thr_kinase_AS"/>
</dbReference>
<accession>A0ABW6WTL0</accession>
<evidence type="ECO:0000256" key="3">
    <source>
        <dbReference type="ARBA" id="ARBA00022679"/>
    </source>
</evidence>
<dbReference type="InterPro" id="IPR011009">
    <property type="entry name" value="Kinase-like_dom_sf"/>
</dbReference>
<dbReference type="SUPFAM" id="SSF56112">
    <property type="entry name" value="Protein kinase-like (PK-like)"/>
    <property type="match status" value="1"/>
</dbReference>
<dbReference type="Proteomes" id="UP001602245">
    <property type="component" value="Unassembled WGS sequence"/>
</dbReference>
<keyword evidence="11" id="KW-1185">Reference proteome</keyword>
<name>A0ABW6WTL0_9ACTN</name>
<dbReference type="PROSITE" id="PS00108">
    <property type="entry name" value="PROTEIN_KINASE_ST"/>
    <property type="match status" value="1"/>
</dbReference>
<dbReference type="InterPro" id="IPR017441">
    <property type="entry name" value="Protein_kinase_ATP_BS"/>
</dbReference>
<dbReference type="GO" id="GO:0004674">
    <property type="term" value="F:protein serine/threonine kinase activity"/>
    <property type="evidence" value="ECO:0007669"/>
    <property type="project" value="UniProtKB-EC"/>
</dbReference>
<evidence type="ECO:0000256" key="6">
    <source>
        <dbReference type="ARBA" id="ARBA00022840"/>
    </source>
</evidence>
<dbReference type="CDD" id="cd14014">
    <property type="entry name" value="STKc_PknB_like"/>
    <property type="match status" value="1"/>
</dbReference>
<gene>
    <name evidence="10" type="ORF">ACFY35_44980</name>
</gene>
<dbReference type="Gene3D" id="1.10.510.10">
    <property type="entry name" value="Transferase(Phosphotransferase) domain 1"/>
    <property type="match status" value="1"/>
</dbReference>
<dbReference type="EMBL" id="JBIAZU010000008">
    <property type="protein sequence ID" value="MFF5296637.1"/>
    <property type="molecule type" value="Genomic_DNA"/>
</dbReference>
<proteinExistence type="predicted"/>
<evidence type="ECO:0000313" key="11">
    <source>
        <dbReference type="Proteomes" id="UP001602245"/>
    </source>
</evidence>
<organism evidence="10 11">
    <name type="scientific">Paractinoplanes globisporus</name>
    <dbReference type="NCBI Taxonomy" id="113565"/>
    <lineage>
        <taxon>Bacteria</taxon>
        <taxon>Bacillati</taxon>
        <taxon>Actinomycetota</taxon>
        <taxon>Actinomycetes</taxon>
        <taxon>Micromonosporales</taxon>
        <taxon>Micromonosporaceae</taxon>
        <taxon>Paractinoplanes</taxon>
    </lineage>
</organism>
<dbReference type="InterPro" id="IPR000719">
    <property type="entry name" value="Prot_kinase_dom"/>
</dbReference>
<evidence type="ECO:0000256" key="1">
    <source>
        <dbReference type="ARBA" id="ARBA00012513"/>
    </source>
</evidence>
<keyword evidence="4 7" id="KW-0547">Nucleotide-binding</keyword>
<feature type="domain" description="Protein kinase" evidence="9">
    <location>
        <begin position="30"/>
        <end position="292"/>
    </location>
</feature>
<keyword evidence="5 10" id="KW-0418">Kinase</keyword>
<dbReference type="RefSeq" id="WP_051115384.1">
    <property type="nucleotide sequence ID" value="NZ_JBIAZU010000008.1"/>
</dbReference>
<dbReference type="EC" id="2.7.11.1" evidence="1"/>
<evidence type="ECO:0000259" key="9">
    <source>
        <dbReference type="PROSITE" id="PS50011"/>
    </source>
</evidence>
<dbReference type="PANTHER" id="PTHR43289:SF6">
    <property type="entry name" value="SERINE_THREONINE-PROTEIN KINASE NEKL-3"/>
    <property type="match status" value="1"/>
</dbReference>
<sequence length="521" mass="53340">MRILARRGRLPGVETDLPAARPGLLLGGRYRLVEPVGTGGMAVVWRGWDIVLARTVAVKMLAPHARDPRALDLIRHEARAAAALAHPNVAQVHDYGECVVAGETVPYVVFELVPGRTLLERMRAGEIPPQFALRVCAEVAAGLAAAHAAGLVHRDIKPANVILAPSGAKVVDFGIAVATSAARERRAPDETVLGTPTYIAPERLRGDIITPASDVYALGVLLYRLLSGRAPWSGESRTIVLAGHLYAEPPPLVPLHPVPGHVVDLCLRCLRKEPSERPAAREVTRLLGHAAGLEIVEDTPPPAPAGAPIPAEPSLILRSPARLTWWRARWRPAVAMAAVVVLAAAATAGWLASRADEGRSGRPGAAGPAVTPAPGGSAQRAVVGGAPAAVGSGATPSGPAGTTAADGRGGPAVPGAPPVTPGPATPTPTPATPTASSPPGTTATTPVSSERVLTSPGGTVTATCPSPETAHILSWSPARSYHLESVDTTPGPSPAATFRHGSDAVTMTITCTAGDPGAQIS</sequence>
<dbReference type="PROSITE" id="PS50011">
    <property type="entry name" value="PROTEIN_KINASE_DOM"/>
    <property type="match status" value="1"/>
</dbReference>
<protein>
    <recommendedName>
        <fullName evidence="1">non-specific serine/threonine protein kinase</fullName>
        <ecNumber evidence="1">2.7.11.1</ecNumber>
    </recommendedName>
</protein>
<evidence type="ECO:0000313" key="10">
    <source>
        <dbReference type="EMBL" id="MFF5296637.1"/>
    </source>
</evidence>
<dbReference type="PROSITE" id="PS00107">
    <property type="entry name" value="PROTEIN_KINASE_ATP"/>
    <property type="match status" value="1"/>
</dbReference>
<keyword evidence="6 7" id="KW-0067">ATP-binding</keyword>
<dbReference type="SMART" id="SM00220">
    <property type="entry name" value="S_TKc"/>
    <property type="match status" value="1"/>
</dbReference>
<feature type="compositionally biased region" description="Polar residues" evidence="8">
    <location>
        <begin position="456"/>
        <end position="465"/>
    </location>
</feature>
<feature type="compositionally biased region" description="Low complexity" evidence="8">
    <location>
        <begin position="362"/>
        <end position="405"/>
    </location>
</feature>
<keyword evidence="2" id="KW-0723">Serine/threonine-protein kinase</keyword>
<feature type="region of interest" description="Disordered" evidence="8">
    <location>
        <begin position="355"/>
        <end position="465"/>
    </location>
</feature>
<evidence type="ECO:0000256" key="2">
    <source>
        <dbReference type="ARBA" id="ARBA00022527"/>
    </source>
</evidence>
<feature type="compositionally biased region" description="Pro residues" evidence="8">
    <location>
        <begin position="414"/>
        <end position="431"/>
    </location>
</feature>
<dbReference type="Pfam" id="PF00069">
    <property type="entry name" value="Pkinase"/>
    <property type="match status" value="1"/>
</dbReference>
<reference evidence="10 11" key="1">
    <citation type="submission" date="2024-10" db="EMBL/GenBank/DDBJ databases">
        <title>The Natural Products Discovery Center: Release of the First 8490 Sequenced Strains for Exploring Actinobacteria Biosynthetic Diversity.</title>
        <authorList>
            <person name="Kalkreuter E."/>
            <person name="Kautsar S.A."/>
            <person name="Yang D."/>
            <person name="Bader C.D."/>
            <person name="Teijaro C.N."/>
            <person name="Fluegel L."/>
            <person name="Davis C.M."/>
            <person name="Simpson J.R."/>
            <person name="Lauterbach L."/>
            <person name="Steele A.D."/>
            <person name="Gui C."/>
            <person name="Meng S."/>
            <person name="Li G."/>
            <person name="Viehrig K."/>
            <person name="Ye F."/>
            <person name="Su P."/>
            <person name="Kiefer A.F."/>
            <person name="Nichols A."/>
            <person name="Cepeda A.J."/>
            <person name="Yan W."/>
            <person name="Fan B."/>
            <person name="Jiang Y."/>
            <person name="Adhikari A."/>
            <person name="Zheng C.-J."/>
            <person name="Schuster L."/>
            <person name="Cowan T.M."/>
            <person name="Smanski M.J."/>
            <person name="Chevrette M.G."/>
            <person name="De Carvalho L.P.S."/>
            <person name="Shen B."/>
        </authorList>
    </citation>
    <scope>NUCLEOTIDE SEQUENCE [LARGE SCALE GENOMIC DNA]</scope>
    <source>
        <strain evidence="10 11">NPDC000087</strain>
    </source>
</reference>
<comment type="caution">
    <text evidence="10">The sequence shown here is derived from an EMBL/GenBank/DDBJ whole genome shotgun (WGS) entry which is preliminary data.</text>
</comment>
<evidence type="ECO:0000256" key="4">
    <source>
        <dbReference type="ARBA" id="ARBA00022741"/>
    </source>
</evidence>
<dbReference type="Gene3D" id="3.30.200.20">
    <property type="entry name" value="Phosphorylase Kinase, domain 1"/>
    <property type="match status" value="1"/>
</dbReference>
<evidence type="ECO:0000256" key="8">
    <source>
        <dbReference type="SAM" id="MobiDB-lite"/>
    </source>
</evidence>
<feature type="compositionally biased region" description="Low complexity" evidence="8">
    <location>
        <begin position="432"/>
        <end position="448"/>
    </location>
</feature>
<evidence type="ECO:0000256" key="7">
    <source>
        <dbReference type="PROSITE-ProRule" id="PRU10141"/>
    </source>
</evidence>
<keyword evidence="3 10" id="KW-0808">Transferase</keyword>